<dbReference type="EMBL" id="JAAMPC010000004">
    <property type="protein sequence ID" value="KAG2313913.1"/>
    <property type="molecule type" value="Genomic_DNA"/>
</dbReference>
<name>A0A8X8AX01_BRACI</name>
<evidence type="ECO:0000256" key="1">
    <source>
        <dbReference type="SAM" id="MobiDB-lite"/>
    </source>
</evidence>
<keyword evidence="3" id="KW-1185">Reference proteome</keyword>
<reference evidence="2 3" key="1">
    <citation type="submission" date="2020-02" db="EMBL/GenBank/DDBJ databases">
        <authorList>
            <person name="Ma Q."/>
            <person name="Huang Y."/>
            <person name="Song X."/>
            <person name="Pei D."/>
        </authorList>
    </citation>
    <scope>NUCLEOTIDE SEQUENCE [LARGE SCALE GENOMIC DNA]</scope>
    <source>
        <strain evidence="2">Sxm20200214</strain>
        <tissue evidence="2">Leaf</tissue>
    </source>
</reference>
<feature type="region of interest" description="Disordered" evidence="1">
    <location>
        <begin position="1"/>
        <end position="29"/>
    </location>
</feature>
<evidence type="ECO:0000313" key="2">
    <source>
        <dbReference type="EMBL" id="KAG2313913.1"/>
    </source>
</evidence>
<evidence type="ECO:0000313" key="3">
    <source>
        <dbReference type="Proteomes" id="UP000886595"/>
    </source>
</evidence>
<comment type="caution">
    <text evidence="2">The sequence shown here is derived from an EMBL/GenBank/DDBJ whole genome shotgun (WGS) entry which is preliminary data.</text>
</comment>
<proteinExistence type="predicted"/>
<dbReference type="AlphaFoldDB" id="A0A8X8AX01"/>
<organism evidence="2 3">
    <name type="scientific">Brassica carinata</name>
    <name type="common">Ethiopian mustard</name>
    <name type="synonym">Abyssinian cabbage</name>
    <dbReference type="NCBI Taxonomy" id="52824"/>
    <lineage>
        <taxon>Eukaryota</taxon>
        <taxon>Viridiplantae</taxon>
        <taxon>Streptophyta</taxon>
        <taxon>Embryophyta</taxon>
        <taxon>Tracheophyta</taxon>
        <taxon>Spermatophyta</taxon>
        <taxon>Magnoliopsida</taxon>
        <taxon>eudicotyledons</taxon>
        <taxon>Gunneridae</taxon>
        <taxon>Pentapetalae</taxon>
        <taxon>rosids</taxon>
        <taxon>malvids</taxon>
        <taxon>Brassicales</taxon>
        <taxon>Brassicaceae</taxon>
        <taxon>Brassiceae</taxon>
        <taxon>Brassica</taxon>
    </lineage>
</organism>
<accession>A0A8X8AX01</accession>
<sequence>MPQRYSGEGLNIPADTFKGGDDNTGNGIRGAVYRDTSEGLQRGAHVKNGGPITHVMMEGNPGTAPEPTENPVHDG</sequence>
<dbReference type="Proteomes" id="UP000886595">
    <property type="component" value="Unassembled WGS sequence"/>
</dbReference>
<protein>
    <submittedName>
        <fullName evidence="2">Uncharacterized protein</fullName>
    </submittedName>
</protein>
<gene>
    <name evidence="2" type="ORF">Bca52824_017035</name>
</gene>